<dbReference type="Proteomes" id="UP000654913">
    <property type="component" value="Chromosome 7"/>
</dbReference>
<dbReference type="SMART" id="SM00906">
    <property type="entry name" value="Fungal_trans"/>
    <property type="match status" value="1"/>
</dbReference>
<evidence type="ECO:0000256" key="1">
    <source>
        <dbReference type="ARBA" id="ARBA00023015"/>
    </source>
</evidence>
<accession>A0A7R7XVF9</accession>
<dbReference type="GO" id="GO:0000978">
    <property type="term" value="F:RNA polymerase II cis-regulatory region sequence-specific DNA binding"/>
    <property type="evidence" value="ECO:0007669"/>
    <property type="project" value="TreeGrafter"/>
</dbReference>
<evidence type="ECO:0000256" key="5">
    <source>
        <dbReference type="SAM" id="MobiDB-lite"/>
    </source>
</evidence>
<evidence type="ECO:0000256" key="4">
    <source>
        <dbReference type="ARBA" id="ARBA00023242"/>
    </source>
</evidence>
<dbReference type="GO" id="GO:0008270">
    <property type="term" value="F:zinc ion binding"/>
    <property type="evidence" value="ECO:0007669"/>
    <property type="project" value="InterPro"/>
</dbReference>
<dbReference type="OrthoDB" id="3364175at2759"/>
<dbReference type="RefSeq" id="XP_041560663.1">
    <property type="nucleotide sequence ID" value="XM_041694876.1"/>
</dbReference>
<protein>
    <recommendedName>
        <fullName evidence="6">Xylanolytic transcriptional activator regulatory domain-containing protein</fullName>
    </recommendedName>
</protein>
<keyword evidence="2" id="KW-0238">DNA-binding</keyword>
<evidence type="ECO:0000313" key="8">
    <source>
        <dbReference type="Proteomes" id="UP000654913"/>
    </source>
</evidence>
<reference evidence="7" key="2">
    <citation type="submission" date="2021-02" db="EMBL/GenBank/DDBJ databases">
        <title>Aspergillus puulaauensis MK2 genome sequence.</title>
        <authorList>
            <person name="Futagami T."/>
            <person name="Mori K."/>
            <person name="Kadooka C."/>
            <person name="Tanaka T."/>
        </authorList>
    </citation>
    <scope>NUCLEOTIDE SEQUENCE</scope>
    <source>
        <strain evidence="7">MK2</strain>
    </source>
</reference>
<dbReference type="GeneID" id="64978474"/>
<dbReference type="KEGG" id="apuu:APUU_70047A"/>
<feature type="domain" description="Xylanolytic transcriptional activator regulatory" evidence="6">
    <location>
        <begin position="212"/>
        <end position="284"/>
    </location>
</feature>
<organism evidence="7 8">
    <name type="scientific">Aspergillus puulaauensis</name>
    <dbReference type="NCBI Taxonomy" id="1220207"/>
    <lineage>
        <taxon>Eukaryota</taxon>
        <taxon>Fungi</taxon>
        <taxon>Dikarya</taxon>
        <taxon>Ascomycota</taxon>
        <taxon>Pezizomycotina</taxon>
        <taxon>Eurotiomycetes</taxon>
        <taxon>Eurotiomycetidae</taxon>
        <taxon>Eurotiales</taxon>
        <taxon>Aspergillaceae</taxon>
        <taxon>Aspergillus</taxon>
    </lineage>
</organism>
<gene>
    <name evidence="7" type="ORF">APUU_70047A</name>
</gene>
<dbReference type="GO" id="GO:0006351">
    <property type="term" value="P:DNA-templated transcription"/>
    <property type="evidence" value="ECO:0007669"/>
    <property type="project" value="InterPro"/>
</dbReference>
<dbReference type="CDD" id="cd12148">
    <property type="entry name" value="fungal_TF_MHR"/>
    <property type="match status" value="1"/>
</dbReference>
<dbReference type="InterPro" id="IPR051127">
    <property type="entry name" value="Fungal_SecMet_Regulators"/>
</dbReference>
<evidence type="ECO:0000259" key="6">
    <source>
        <dbReference type="SMART" id="SM00906"/>
    </source>
</evidence>
<keyword evidence="4" id="KW-0539">Nucleus</keyword>
<proteinExistence type="predicted"/>
<feature type="region of interest" description="Disordered" evidence="5">
    <location>
        <begin position="36"/>
        <end position="58"/>
    </location>
</feature>
<dbReference type="PANTHER" id="PTHR47424:SF3">
    <property type="entry name" value="REGULATORY PROTEIN GAL4"/>
    <property type="match status" value="1"/>
</dbReference>
<keyword evidence="1" id="KW-0805">Transcription regulation</keyword>
<dbReference type="GO" id="GO:0000981">
    <property type="term" value="F:DNA-binding transcription factor activity, RNA polymerase II-specific"/>
    <property type="evidence" value="ECO:0007669"/>
    <property type="project" value="TreeGrafter"/>
</dbReference>
<evidence type="ECO:0000256" key="2">
    <source>
        <dbReference type="ARBA" id="ARBA00023125"/>
    </source>
</evidence>
<name>A0A7R7XVF9_9EURO</name>
<evidence type="ECO:0000313" key="7">
    <source>
        <dbReference type="EMBL" id="BCS28477.1"/>
    </source>
</evidence>
<sequence length="606" mass="67574">MGAAVTEIRDADIRDQYYGQSSLVSLVQECAHATPGRQWPQLRQSDDRPRTAASTNACSISCSGPGPSSLLSDDYSLPPRKTANWLLNTFFTTSHLFYPWIHKESFLASYELIWKSQTNQGEPLDDFLPDVGIGGRDCPPTMFYCALNAMFAIACEFSNMPSQEKRATSRMFYERMKGLISIDIFDSGSLAHVQALLLVAMYLQCTAYPKRCWNIVGMAYRMSIGLGLHLRRNRNDMTRLEREMRWRAWCACVHMDIIVSMTMGRPAMTPVPYNVPLPSPIDDRYLAVDAEGPVEQPPGTISGNQFMYENTRLIGILGKTLSTVYHSAQSGETSRRAEVDFQAVLEVDRALDEFEESLHPALQWRSPIQTQDELGSDPVCTRLSNVLHARFLHLRLLLYRPAFSEYCASTSSPGAGNAKPGAQRWSMLCRANCAAGCVEAACDLIESLSRATTQDASGAWWYGIFYLVSAGIILLLANCSDGPLDGIDRARREYAWGNCIETLQRMVEAHPSARDYEIALTGLKQAQSQTVRASATENRTEQNDLNGMVWDDQSQGQPPGVDAYHSAFVNALDPLVMNWDNGIEDIMLPAQFLQEMDEGLLLPSLF</sequence>
<dbReference type="Pfam" id="PF04082">
    <property type="entry name" value="Fungal_trans"/>
    <property type="match status" value="1"/>
</dbReference>
<reference evidence="7" key="1">
    <citation type="submission" date="2021-01" db="EMBL/GenBank/DDBJ databases">
        <authorList>
            <consortium name="Aspergillus puulaauensis MK2 genome sequencing consortium"/>
            <person name="Kazuki M."/>
            <person name="Futagami T."/>
        </authorList>
    </citation>
    <scope>NUCLEOTIDE SEQUENCE</scope>
    <source>
        <strain evidence="7">MK2</strain>
    </source>
</reference>
<evidence type="ECO:0000256" key="3">
    <source>
        <dbReference type="ARBA" id="ARBA00023163"/>
    </source>
</evidence>
<dbReference type="AlphaFoldDB" id="A0A7R7XVF9"/>
<keyword evidence="8" id="KW-1185">Reference proteome</keyword>
<dbReference type="PANTHER" id="PTHR47424">
    <property type="entry name" value="REGULATORY PROTEIN GAL4"/>
    <property type="match status" value="1"/>
</dbReference>
<dbReference type="EMBL" id="AP024449">
    <property type="protein sequence ID" value="BCS28477.1"/>
    <property type="molecule type" value="Genomic_DNA"/>
</dbReference>
<keyword evidence="3" id="KW-0804">Transcription</keyword>
<dbReference type="InterPro" id="IPR007219">
    <property type="entry name" value="XnlR_reg_dom"/>
</dbReference>
<dbReference type="GO" id="GO:0005634">
    <property type="term" value="C:nucleus"/>
    <property type="evidence" value="ECO:0007669"/>
    <property type="project" value="TreeGrafter"/>
</dbReference>
<dbReference type="GO" id="GO:0000435">
    <property type="term" value="P:positive regulation of transcription from RNA polymerase II promoter by galactose"/>
    <property type="evidence" value="ECO:0007669"/>
    <property type="project" value="TreeGrafter"/>
</dbReference>